<evidence type="ECO:0000313" key="7">
    <source>
        <dbReference type="Proteomes" id="UP001489004"/>
    </source>
</evidence>
<name>A0AAW1PN66_9CHLO</name>
<dbReference type="GO" id="GO:0003341">
    <property type="term" value="P:cilium movement"/>
    <property type="evidence" value="ECO:0007669"/>
    <property type="project" value="TreeGrafter"/>
</dbReference>
<evidence type="ECO:0000256" key="5">
    <source>
        <dbReference type="ARBA" id="ARBA00040665"/>
    </source>
</evidence>
<protein>
    <recommendedName>
        <fullName evidence="5">Tetratricopeptide repeat protein 29</fullName>
    </recommendedName>
</protein>
<dbReference type="InterPro" id="IPR051476">
    <property type="entry name" value="Bac_ResReg_Asp_Phosphatase"/>
</dbReference>
<dbReference type="InterPro" id="IPR019734">
    <property type="entry name" value="TPR_rpt"/>
</dbReference>
<dbReference type="GO" id="GO:0005737">
    <property type="term" value="C:cytoplasm"/>
    <property type="evidence" value="ECO:0007669"/>
    <property type="project" value="UniProtKB-SubCell"/>
</dbReference>
<evidence type="ECO:0000256" key="2">
    <source>
        <dbReference type="ARBA" id="ARBA00022490"/>
    </source>
</evidence>
<evidence type="ECO:0000256" key="3">
    <source>
        <dbReference type="ARBA" id="ARBA00022737"/>
    </source>
</evidence>
<dbReference type="AlphaFoldDB" id="A0AAW1PN66"/>
<gene>
    <name evidence="6" type="ORF">WJX72_002898</name>
</gene>
<evidence type="ECO:0000313" key="6">
    <source>
        <dbReference type="EMBL" id="KAK9809977.1"/>
    </source>
</evidence>
<organism evidence="6 7">
    <name type="scientific">[Myrmecia] bisecta</name>
    <dbReference type="NCBI Taxonomy" id="41462"/>
    <lineage>
        <taxon>Eukaryota</taxon>
        <taxon>Viridiplantae</taxon>
        <taxon>Chlorophyta</taxon>
        <taxon>core chlorophytes</taxon>
        <taxon>Trebouxiophyceae</taxon>
        <taxon>Trebouxiales</taxon>
        <taxon>Trebouxiaceae</taxon>
        <taxon>Myrmecia</taxon>
    </lineage>
</organism>
<keyword evidence="4" id="KW-0802">TPR repeat</keyword>
<keyword evidence="7" id="KW-1185">Reference proteome</keyword>
<dbReference type="SUPFAM" id="SSF48452">
    <property type="entry name" value="TPR-like"/>
    <property type="match status" value="1"/>
</dbReference>
<dbReference type="InterPro" id="IPR011990">
    <property type="entry name" value="TPR-like_helical_dom_sf"/>
</dbReference>
<comment type="subcellular location">
    <subcellularLocation>
        <location evidence="1">Cytoplasm</location>
    </subcellularLocation>
</comment>
<keyword evidence="2" id="KW-0963">Cytoplasm</keyword>
<accession>A0AAW1PN66</accession>
<dbReference type="PANTHER" id="PTHR46630">
    <property type="entry name" value="TETRATRICOPEPTIDE REPEAT PROTEIN 29"/>
    <property type="match status" value="1"/>
</dbReference>
<dbReference type="GO" id="GO:0005929">
    <property type="term" value="C:cilium"/>
    <property type="evidence" value="ECO:0007669"/>
    <property type="project" value="TreeGrafter"/>
</dbReference>
<dbReference type="Pfam" id="PF13181">
    <property type="entry name" value="TPR_8"/>
    <property type="match status" value="2"/>
</dbReference>
<sequence>MAHKQHPPCAGPGAPHSFEVDMSEADAEVAAVLATHQRQQLQEAPSNDHEQLTRESVAIALLAEGHPQAFVDFFRLTHQTVTTVAGDESAQVAVAVRGGSSSNSLTSEGLALVKEQLVHAHTAVRLGAMVQTCNAYDILANYFANTNDMGRAAFFYQKCLQLAADHGWAEGEMHANLNLGLVHEHVGRLEAAQSCHERHLAISQLQHSEADAGRARANLVKVYALRASELERQGEVDTALHILHRCVAVAEQTQDWGATAQAHLQLGLAQQQQGEARAAVQCLERYLELSRQAGSQQYEEAVMYFEKQFEVARLLDNHRLLSSARVNLGAARAACKLAGYTQVVNSDLISLLAWKNVRMPFDHEL</sequence>
<comment type="caution">
    <text evidence="6">The sequence shown here is derived from an EMBL/GenBank/DDBJ whole genome shotgun (WGS) entry which is preliminary data.</text>
</comment>
<dbReference type="EMBL" id="JALJOR010000010">
    <property type="protein sequence ID" value="KAK9809977.1"/>
    <property type="molecule type" value="Genomic_DNA"/>
</dbReference>
<dbReference type="SMART" id="SM00028">
    <property type="entry name" value="TPR"/>
    <property type="match status" value="4"/>
</dbReference>
<evidence type="ECO:0000256" key="4">
    <source>
        <dbReference type="ARBA" id="ARBA00022803"/>
    </source>
</evidence>
<evidence type="ECO:0000256" key="1">
    <source>
        <dbReference type="ARBA" id="ARBA00004496"/>
    </source>
</evidence>
<reference evidence="6 7" key="1">
    <citation type="journal article" date="2024" name="Nat. Commun.">
        <title>Phylogenomics reveals the evolutionary origins of lichenization in chlorophyte algae.</title>
        <authorList>
            <person name="Puginier C."/>
            <person name="Libourel C."/>
            <person name="Otte J."/>
            <person name="Skaloud P."/>
            <person name="Haon M."/>
            <person name="Grisel S."/>
            <person name="Petersen M."/>
            <person name="Berrin J.G."/>
            <person name="Delaux P.M."/>
            <person name="Dal Grande F."/>
            <person name="Keller J."/>
        </authorList>
    </citation>
    <scope>NUCLEOTIDE SEQUENCE [LARGE SCALE GENOMIC DNA]</scope>
    <source>
        <strain evidence="6 7">SAG 2043</strain>
    </source>
</reference>
<dbReference type="Gene3D" id="1.25.40.10">
    <property type="entry name" value="Tetratricopeptide repeat domain"/>
    <property type="match status" value="1"/>
</dbReference>
<dbReference type="PANTHER" id="PTHR46630:SF1">
    <property type="entry name" value="TETRATRICOPEPTIDE REPEAT PROTEIN 29"/>
    <property type="match status" value="1"/>
</dbReference>
<keyword evidence="3" id="KW-0677">Repeat</keyword>
<dbReference type="Proteomes" id="UP001489004">
    <property type="component" value="Unassembled WGS sequence"/>
</dbReference>
<proteinExistence type="predicted"/>